<keyword evidence="4" id="KW-1185">Reference proteome</keyword>
<dbReference type="SMART" id="SM00369">
    <property type="entry name" value="LRR_TYP"/>
    <property type="match status" value="12"/>
</dbReference>
<comment type="caution">
    <text evidence="3">The sequence shown here is derived from an EMBL/GenBank/DDBJ whole genome shotgun (WGS) entry which is preliminary data.</text>
</comment>
<dbReference type="OrthoDB" id="2020019at2759"/>
<dbReference type="InterPro" id="IPR003591">
    <property type="entry name" value="Leu-rich_rpt_typical-subtyp"/>
</dbReference>
<gene>
    <name evidence="3" type="ORF">JRQ81_009523</name>
</gene>
<dbReference type="AlphaFoldDB" id="A0A9Q0XBY3"/>
<evidence type="ECO:0000313" key="4">
    <source>
        <dbReference type="Proteomes" id="UP001142489"/>
    </source>
</evidence>
<dbReference type="PROSITE" id="PS51450">
    <property type="entry name" value="LRR"/>
    <property type="match status" value="3"/>
</dbReference>
<evidence type="ECO:0000256" key="2">
    <source>
        <dbReference type="ARBA" id="ARBA00022737"/>
    </source>
</evidence>
<dbReference type="Pfam" id="PF13855">
    <property type="entry name" value="LRR_8"/>
    <property type="match status" value="5"/>
</dbReference>
<accession>A0A9Q0XBY3</accession>
<dbReference type="PANTHER" id="PTHR24366:SF96">
    <property type="entry name" value="LEUCINE RICH REPEAT CONTAINING 53"/>
    <property type="match status" value="1"/>
</dbReference>
<dbReference type="SUPFAM" id="SSF52058">
    <property type="entry name" value="L domain-like"/>
    <property type="match status" value="2"/>
</dbReference>
<name>A0A9Q0XBY3_9SAUR</name>
<keyword evidence="2" id="KW-0677">Repeat</keyword>
<dbReference type="InterPro" id="IPR032675">
    <property type="entry name" value="LRR_dom_sf"/>
</dbReference>
<organism evidence="3 4">
    <name type="scientific">Phrynocephalus forsythii</name>
    <dbReference type="NCBI Taxonomy" id="171643"/>
    <lineage>
        <taxon>Eukaryota</taxon>
        <taxon>Metazoa</taxon>
        <taxon>Chordata</taxon>
        <taxon>Craniata</taxon>
        <taxon>Vertebrata</taxon>
        <taxon>Euteleostomi</taxon>
        <taxon>Lepidosauria</taxon>
        <taxon>Squamata</taxon>
        <taxon>Bifurcata</taxon>
        <taxon>Unidentata</taxon>
        <taxon>Episquamata</taxon>
        <taxon>Toxicofera</taxon>
        <taxon>Iguania</taxon>
        <taxon>Acrodonta</taxon>
        <taxon>Agamidae</taxon>
        <taxon>Agaminae</taxon>
        <taxon>Phrynocephalus</taxon>
    </lineage>
</organism>
<protein>
    <recommendedName>
        <fullName evidence="5">Toll-like receptor 5</fullName>
    </recommendedName>
</protein>
<dbReference type="PANTHER" id="PTHR24366">
    <property type="entry name" value="IG(IMMUNOGLOBULIN) AND LRR(LEUCINE RICH REPEAT) DOMAINS"/>
    <property type="match status" value="1"/>
</dbReference>
<dbReference type="FunFam" id="3.80.10.10:FF:001164">
    <property type="entry name" value="GH01279p"/>
    <property type="match status" value="1"/>
</dbReference>
<dbReference type="Gene3D" id="3.80.10.10">
    <property type="entry name" value="Ribonuclease Inhibitor"/>
    <property type="match status" value="3"/>
</dbReference>
<evidence type="ECO:0000313" key="3">
    <source>
        <dbReference type="EMBL" id="KAJ7307500.1"/>
    </source>
</evidence>
<dbReference type="InterPro" id="IPR001611">
    <property type="entry name" value="Leu-rich_rpt"/>
</dbReference>
<reference evidence="3" key="1">
    <citation type="journal article" date="2023" name="DNA Res.">
        <title>Chromosome-level genome assembly of Phrynocephalus forsythii using third-generation DNA sequencing and Hi-C analysis.</title>
        <authorList>
            <person name="Qi Y."/>
            <person name="Zhao W."/>
            <person name="Zhao Y."/>
            <person name="Niu C."/>
            <person name="Cao S."/>
            <person name="Zhang Y."/>
        </authorList>
    </citation>
    <scope>NUCLEOTIDE SEQUENCE</scope>
    <source>
        <tissue evidence="3">Muscle</tissue>
    </source>
</reference>
<sequence length="616" mass="67328">MVNSLRVANCQGQHRKAVPDTDSSVQALLLNFNAFSAISGTSFPRMASLTFLSLGKQLGGCLSVGERAFQNVSNVTFLDLGGNGNVSLHPAAFRGLAKLEVLLLDANGFGEGVLESGFFQDLVSLKRLDLSGNHIRWLRPDPSFRGLAALSVLQLKLNRIEGICGDDLEHLRGRHLDLLDLSSNRLLRRSACRNAFRNLTLGTLDVSGNPWNVKEAERFFAGLDGAKIRHLALRHSGAIGSGFGFHNLQDLSGSTFSRLRQAGVVSLDMSHGFLHELVSSAFTGLPDLSRLLLRSHRIGRIQDGAFAGLGKLRALDLSDNLLGELYLESLKGSPIFSPSAPGPQVQPHRNRKLPSLRRLLLGQNRIRDAWGVECLGGNVTHLDLASNRLADLGQLWGQLGELPHLRFLNLSHNRLAQCLRVRKSPPALRALDLSHNVLGVIWEGGRCMDIFQGSPKLVALNLSSSALRRLPEGLFRVLGALENLDLSSNLLSELPDRAFQALGSLHTLSLRGNPLLTLSPAPFAALGKLQLLDLRRLSLVCDCGLSDIQVWVEEKARVLSEGDNGTLLCLLLKRSFFAVALSARLPKKPVSPSIKQTPHFLHWRGDGNSRRQQMNK</sequence>
<keyword evidence="1" id="KW-0433">Leucine-rich repeat</keyword>
<dbReference type="FunFam" id="3.80.10.10:FF:000306">
    <property type="entry name" value="Toll-like receptor 5"/>
    <property type="match status" value="1"/>
</dbReference>
<dbReference type="Proteomes" id="UP001142489">
    <property type="component" value="Unassembled WGS sequence"/>
</dbReference>
<proteinExistence type="predicted"/>
<evidence type="ECO:0008006" key="5">
    <source>
        <dbReference type="Google" id="ProtNLM"/>
    </source>
</evidence>
<evidence type="ECO:0000256" key="1">
    <source>
        <dbReference type="ARBA" id="ARBA00022614"/>
    </source>
</evidence>
<dbReference type="EMBL" id="JAPFRF010000019">
    <property type="protein sequence ID" value="KAJ7307500.1"/>
    <property type="molecule type" value="Genomic_DNA"/>
</dbReference>